<dbReference type="InterPro" id="IPR016181">
    <property type="entry name" value="Acyl_CoA_acyltransferase"/>
</dbReference>
<dbReference type="AlphaFoldDB" id="A0A931CFY1"/>
<dbReference type="EMBL" id="JADQTO010000056">
    <property type="protein sequence ID" value="MBG0569180.1"/>
    <property type="molecule type" value="Genomic_DNA"/>
</dbReference>
<proteinExistence type="predicted"/>
<feature type="region of interest" description="Disordered" evidence="1">
    <location>
        <begin position="184"/>
        <end position="204"/>
    </location>
</feature>
<dbReference type="Proteomes" id="UP000598146">
    <property type="component" value="Unassembled WGS sequence"/>
</dbReference>
<dbReference type="Gene3D" id="3.40.630.30">
    <property type="match status" value="1"/>
</dbReference>
<evidence type="ECO:0008006" key="4">
    <source>
        <dbReference type="Google" id="ProtNLM"/>
    </source>
</evidence>
<accession>A0A931CFY1</accession>
<keyword evidence="3" id="KW-1185">Reference proteome</keyword>
<dbReference type="RefSeq" id="WP_196420923.1">
    <property type="nucleotide sequence ID" value="NZ_JADQTO010000056.1"/>
</dbReference>
<name>A0A931CFY1_9ACTN</name>
<evidence type="ECO:0000256" key="1">
    <source>
        <dbReference type="SAM" id="MobiDB-lite"/>
    </source>
</evidence>
<sequence length="204" mass="21594">MLGRWLEAEPVARGRRLFHHHVARTVAAMQYGVARVVENGDQVIAAVLWLPCMAPGIARAVNADDGGGFAARLGELDAVPGQPHPRHPHLRLASLGVLPRWQRHGIASMLLTDHLAAAPTPTRCLLAADDAVTAVALRCGYRPHGDPVLLGSGVATIQPMLRTAEPDAVRVHVNTSAGRFGPGCARRDTASAVSTAHKPLRGTP</sequence>
<reference evidence="2" key="1">
    <citation type="submission" date="2020-11" db="EMBL/GenBank/DDBJ databases">
        <title>Isolation and identification of active actinomycetes.</title>
        <authorList>
            <person name="Sun X."/>
        </authorList>
    </citation>
    <scope>NUCLEOTIDE SEQUENCE</scope>
    <source>
        <strain evidence="2">NEAU-A11</strain>
    </source>
</reference>
<evidence type="ECO:0000313" key="2">
    <source>
        <dbReference type="EMBL" id="MBG0569180.1"/>
    </source>
</evidence>
<gene>
    <name evidence="2" type="ORF">I4J89_48010</name>
</gene>
<comment type="caution">
    <text evidence="2">The sequence shown here is derived from an EMBL/GenBank/DDBJ whole genome shotgun (WGS) entry which is preliminary data.</text>
</comment>
<organism evidence="2 3">
    <name type="scientific">Actinoplanes aureus</name>
    <dbReference type="NCBI Taxonomy" id="2792083"/>
    <lineage>
        <taxon>Bacteria</taxon>
        <taxon>Bacillati</taxon>
        <taxon>Actinomycetota</taxon>
        <taxon>Actinomycetes</taxon>
        <taxon>Micromonosporales</taxon>
        <taxon>Micromonosporaceae</taxon>
        <taxon>Actinoplanes</taxon>
    </lineage>
</organism>
<evidence type="ECO:0000313" key="3">
    <source>
        <dbReference type="Proteomes" id="UP000598146"/>
    </source>
</evidence>
<protein>
    <recommendedName>
        <fullName evidence="4">N-acetyltransferase domain-containing protein</fullName>
    </recommendedName>
</protein>
<dbReference type="SUPFAM" id="SSF55729">
    <property type="entry name" value="Acyl-CoA N-acyltransferases (Nat)"/>
    <property type="match status" value="1"/>
</dbReference>